<evidence type="ECO:0000256" key="3">
    <source>
        <dbReference type="PROSITE-ProRule" id="PRU00339"/>
    </source>
</evidence>
<dbReference type="Gene3D" id="1.25.40.10">
    <property type="entry name" value="Tetratricopeptide repeat domain"/>
    <property type="match status" value="3"/>
</dbReference>
<organism evidence="5">
    <name type="scientific">Aplanochytrium stocchinoi</name>
    <dbReference type="NCBI Taxonomy" id="215587"/>
    <lineage>
        <taxon>Eukaryota</taxon>
        <taxon>Sar</taxon>
        <taxon>Stramenopiles</taxon>
        <taxon>Bigyra</taxon>
        <taxon>Labyrinthulomycetes</taxon>
        <taxon>Thraustochytrida</taxon>
        <taxon>Thraustochytriidae</taxon>
        <taxon>Aplanochytrium</taxon>
    </lineage>
</organism>
<accession>A0A7S3LI53</accession>
<evidence type="ECO:0000256" key="4">
    <source>
        <dbReference type="SAM" id="MobiDB-lite"/>
    </source>
</evidence>
<feature type="repeat" description="TPR" evidence="3">
    <location>
        <begin position="364"/>
        <end position="397"/>
    </location>
</feature>
<keyword evidence="2 3" id="KW-0802">TPR repeat</keyword>
<dbReference type="InterPro" id="IPR011990">
    <property type="entry name" value="TPR-like_helical_dom_sf"/>
</dbReference>
<gene>
    <name evidence="5" type="ORF">ASTO00021_LOCUS1413</name>
</gene>
<feature type="compositionally biased region" description="Basic and acidic residues" evidence="4">
    <location>
        <begin position="447"/>
        <end position="513"/>
    </location>
</feature>
<feature type="region of interest" description="Disordered" evidence="4">
    <location>
        <begin position="410"/>
        <end position="521"/>
    </location>
</feature>
<dbReference type="PROSITE" id="PS50293">
    <property type="entry name" value="TPR_REGION"/>
    <property type="match status" value="1"/>
</dbReference>
<dbReference type="AlphaFoldDB" id="A0A7S3LI53"/>
<dbReference type="InterPro" id="IPR051685">
    <property type="entry name" value="Ycf3/AcsC/BcsC/TPR_MFPF"/>
</dbReference>
<dbReference type="PANTHER" id="PTHR44943">
    <property type="entry name" value="CELLULOSE SYNTHASE OPERON PROTEIN C"/>
    <property type="match status" value="1"/>
</dbReference>
<keyword evidence="1" id="KW-0677">Repeat</keyword>
<dbReference type="InterPro" id="IPR019734">
    <property type="entry name" value="TPR_rpt"/>
</dbReference>
<feature type="compositionally biased region" description="Basic and acidic residues" evidence="4">
    <location>
        <begin position="410"/>
        <end position="440"/>
    </location>
</feature>
<name>A0A7S3LI53_9STRA</name>
<dbReference type="SMART" id="SM00028">
    <property type="entry name" value="TPR"/>
    <property type="match status" value="6"/>
</dbReference>
<feature type="repeat" description="TPR" evidence="3">
    <location>
        <begin position="39"/>
        <end position="72"/>
    </location>
</feature>
<dbReference type="Pfam" id="PF00515">
    <property type="entry name" value="TPR_1"/>
    <property type="match status" value="1"/>
</dbReference>
<dbReference type="PANTHER" id="PTHR44943:SF8">
    <property type="entry name" value="TPR REPEAT-CONTAINING PROTEIN MJ0263"/>
    <property type="match status" value="1"/>
</dbReference>
<evidence type="ECO:0008006" key="6">
    <source>
        <dbReference type="Google" id="ProtNLM"/>
    </source>
</evidence>
<proteinExistence type="predicted"/>
<dbReference type="EMBL" id="HBIN01002188">
    <property type="protein sequence ID" value="CAE0431066.1"/>
    <property type="molecule type" value="Transcribed_RNA"/>
</dbReference>
<feature type="repeat" description="TPR" evidence="3">
    <location>
        <begin position="218"/>
        <end position="251"/>
    </location>
</feature>
<evidence type="ECO:0000256" key="2">
    <source>
        <dbReference type="ARBA" id="ARBA00022803"/>
    </source>
</evidence>
<evidence type="ECO:0000313" key="5">
    <source>
        <dbReference type="EMBL" id="CAE0431066.1"/>
    </source>
</evidence>
<dbReference type="SUPFAM" id="SSF48452">
    <property type="entry name" value="TPR-like"/>
    <property type="match status" value="2"/>
</dbReference>
<dbReference type="PROSITE" id="PS50005">
    <property type="entry name" value="TPR"/>
    <property type="match status" value="3"/>
</dbReference>
<sequence>MTDLQAIYNQANEAYNSERYAEAIPLYDQILKAKPELAAQINLNRGACFFQDGQNEEAIIAFDAALTADPTLAGAHLNKGKVLEKSERWAEAAESYSAAYELDNSFKVLGDLSHCYNQDKQHEQALQTAALGLEKEPDQYMKLRNERIFAFFKLGKPMESVEEVTEILKQNELGSLRPEQIELYSNVLTQKANNLQEDNKFDEAITYLEMVDNGNRSPDSQYQLGLCYLRAGEEGKAVPYLENAVEGNGNNWKYRVGLGTAYMRPGVAEFEKAAEHLGKALEFPEARQEAESSISFNYALALMRTGRDDEAKAPLETVYEKDKSNWIAAALLGTVYVSPSQEMYAEAIPVLIHAIDTSNGAADDSVYYNLGYAYLMLGRFKDAADAFRQALEKNPNNEMAKNALERAEQAVKEEEEAKRAAEEAARLEAERQAEAERRAAELAAAEKAAKDAEAKRKAHEEKERYEREQRELKEEAERQRQLKIAEERKRREKRIKDMQVRLGPDRERLRRPSLDLIPTGNTAKNAFGYADWYNKTQANEYQFK</sequence>
<dbReference type="Pfam" id="PF13432">
    <property type="entry name" value="TPR_16"/>
    <property type="match status" value="2"/>
</dbReference>
<evidence type="ECO:0000256" key="1">
    <source>
        <dbReference type="ARBA" id="ARBA00022737"/>
    </source>
</evidence>
<reference evidence="5" key="1">
    <citation type="submission" date="2021-01" db="EMBL/GenBank/DDBJ databases">
        <authorList>
            <person name="Corre E."/>
            <person name="Pelletier E."/>
            <person name="Niang G."/>
            <person name="Scheremetjew M."/>
            <person name="Finn R."/>
            <person name="Kale V."/>
            <person name="Holt S."/>
            <person name="Cochrane G."/>
            <person name="Meng A."/>
            <person name="Brown T."/>
            <person name="Cohen L."/>
        </authorList>
    </citation>
    <scope>NUCLEOTIDE SEQUENCE</scope>
    <source>
        <strain evidence="5">GSBS06</strain>
    </source>
</reference>
<protein>
    <recommendedName>
        <fullName evidence="6">UDP-N-acetylglucosamine--peptide N-acetylglucosaminyltransferase SPINDLY</fullName>
    </recommendedName>
</protein>